<dbReference type="Gene3D" id="1.10.260.40">
    <property type="entry name" value="lambda repressor-like DNA-binding domains"/>
    <property type="match status" value="1"/>
</dbReference>
<dbReference type="GO" id="GO:0003677">
    <property type="term" value="F:DNA binding"/>
    <property type="evidence" value="ECO:0007669"/>
    <property type="project" value="UniProtKB-KW"/>
</dbReference>
<keyword evidence="1" id="KW-0238">DNA-binding</keyword>
<organism evidence="3 4">
    <name type="scientific">Bacillus infantis</name>
    <dbReference type="NCBI Taxonomy" id="324767"/>
    <lineage>
        <taxon>Bacteria</taxon>
        <taxon>Bacillati</taxon>
        <taxon>Bacillota</taxon>
        <taxon>Bacilli</taxon>
        <taxon>Bacillales</taxon>
        <taxon>Bacillaceae</taxon>
        <taxon>Bacillus</taxon>
    </lineage>
</organism>
<dbReference type="Proteomes" id="UP000322139">
    <property type="component" value="Unassembled WGS sequence"/>
</dbReference>
<dbReference type="CDD" id="cd00093">
    <property type="entry name" value="HTH_XRE"/>
    <property type="match status" value="1"/>
</dbReference>
<evidence type="ECO:0000313" key="4">
    <source>
        <dbReference type="Proteomes" id="UP000322139"/>
    </source>
</evidence>
<comment type="caution">
    <text evidence="3">The sequence shown here is derived from an EMBL/GenBank/DDBJ whole genome shotgun (WGS) entry which is preliminary data.</text>
</comment>
<evidence type="ECO:0000259" key="2">
    <source>
        <dbReference type="PROSITE" id="PS50943"/>
    </source>
</evidence>
<sequence>MSAIGLAIKQNRERLNLTQQELAVKLRIGKSTIEKYENGCQQPDTQTILKISTILDVPASELLEHGFTACQTGPDPELEQLLLETGIHDAKLILKNAKKMGKENLLRMMDAIQAAR</sequence>
<evidence type="ECO:0000313" key="3">
    <source>
        <dbReference type="EMBL" id="TYS42270.1"/>
    </source>
</evidence>
<proteinExistence type="predicted"/>
<dbReference type="AlphaFoldDB" id="A0A5D4QV62"/>
<name>A0A5D4QV62_9BACI</name>
<reference evidence="3 4" key="1">
    <citation type="submission" date="2019-08" db="EMBL/GenBank/DDBJ databases">
        <title>Bacillus genomes from the desert of Cuatro Cienegas, Coahuila.</title>
        <authorList>
            <person name="Olmedo-Alvarez G."/>
        </authorList>
    </citation>
    <scope>NUCLEOTIDE SEQUENCE [LARGE SCALE GENOMIC DNA]</scope>
    <source>
        <strain evidence="3 4">CH446_14T</strain>
    </source>
</reference>
<protein>
    <submittedName>
        <fullName evidence="3">Helix-turn-helix domain-containing protein</fullName>
    </submittedName>
</protein>
<gene>
    <name evidence="3" type="ORF">FZD51_23120</name>
</gene>
<dbReference type="RefSeq" id="WP_148976885.1">
    <property type="nucleotide sequence ID" value="NZ_JBNIKT010000027.1"/>
</dbReference>
<feature type="domain" description="HTH cro/C1-type" evidence="2">
    <location>
        <begin position="8"/>
        <end position="62"/>
    </location>
</feature>
<dbReference type="InterPro" id="IPR001387">
    <property type="entry name" value="Cro/C1-type_HTH"/>
</dbReference>
<dbReference type="EMBL" id="VTER01000016">
    <property type="protein sequence ID" value="TYS42270.1"/>
    <property type="molecule type" value="Genomic_DNA"/>
</dbReference>
<dbReference type="PANTHER" id="PTHR46558">
    <property type="entry name" value="TRACRIPTIONAL REGULATORY PROTEIN-RELATED-RELATED"/>
    <property type="match status" value="1"/>
</dbReference>
<dbReference type="Pfam" id="PF01381">
    <property type="entry name" value="HTH_3"/>
    <property type="match status" value="1"/>
</dbReference>
<evidence type="ECO:0000256" key="1">
    <source>
        <dbReference type="ARBA" id="ARBA00023125"/>
    </source>
</evidence>
<dbReference type="PANTHER" id="PTHR46558:SF4">
    <property type="entry name" value="DNA-BIDING PHAGE PROTEIN"/>
    <property type="match status" value="1"/>
</dbReference>
<dbReference type="SUPFAM" id="SSF47413">
    <property type="entry name" value="lambda repressor-like DNA-binding domains"/>
    <property type="match status" value="1"/>
</dbReference>
<dbReference type="SMART" id="SM00530">
    <property type="entry name" value="HTH_XRE"/>
    <property type="match status" value="1"/>
</dbReference>
<dbReference type="PROSITE" id="PS50943">
    <property type="entry name" value="HTH_CROC1"/>
    <property type="match status" value="1"/>
</dbReference>
<accession>A0A5D4QV62</accession>
<dbReference type="InterPro" id="IPR010982">
    <property type="entry name" value="Lambda_DNA-bd_dom_sf"/>
</dbReference>